<dbReference type="AlphaFoldDB" id="A0A6C0HS98"/>
<dbReference type="InterPro" id="IPR038129">
    <property type="entry name" value="Nanos_sf"/>
</dbReference>
<dbReference type="PROSITE" id="PS51522">
    <property type="entry name" value="ZF_NANOS"/>
    <property type="match status" value="1"/>
</dbReference>
<dbReference type="Gene3D" id="4.10.60.30">
    <property type="entry name" value="Nanos, RNA-binding domain"/>
    <property type="match status" value="1"/>
</dbReference>
<dbReference type="PROSITE" id="PS50158">
    <property type="entry name" value="ZF_CCHC"/>
    <property type="match status" value="1"/>
</dbReference>
<dbReference type="InterPro" id="IPR036875">
    <property type="entry name" value="Znf_CCHC_sf"/>
</dbReference>
<dbReference type="SUPFAM" id="SSF57756">
    <property type="entry name" value="Retrovirus zinc finger-like domains"/>
    <property type="match status" value="1"/>
</dbReference>
<dbReference type="Pfam" id="PF05741">
    <property type="entry name" value="zf-nanos"/>
    <property type="match status" value="1"/>
</dbReference>
<dbReference type="EMBL" id="MN740008">
    <property type="protein sequence ID" value="QHT83389.1"/>
    <property type="molecule type" value="Genomic_DNA"/>
</dbReference>
<feature type="domain" description="Nanos-type" evidence="2">
    <location>
        <begin position="7"/>
        <end position="61"/>
    </location>
</feature>
<evidence type="ECO:0000259" key="1">
    <source>
        <dbReference type="PROSITE" id="PS50158"/>
    </source>
</evidence>
<accession>A0A6C0HS98</accession>
<dbReference type="InterPro" id="IPR001878">
    <property type="entry name" value="Znf_CCHC"/>
</dbReference>
<dbReference type="InterPro" id="IPR024161">
    <property type="entry name" value="Znf_nanos-typ"/>
</dbReference>
<name>A0A6C0HS98_9ZZZZ</name>
<feature type="domain" description="CCHC-type" evidence="1">
    <location>
        <begin position="46"/>
        <end position="60"/>
    </location>
</feature>
<evidence type="ECO:0000313" key="3">
    <source>
        <dbReference type="EMBL" id="QHT83389.1"/>
    </source>
</evidence>
<proteinExistence type="predicted"/>
<evidence type="ECO:0008006" key="4">
    <source>
        <dbReference type="Google" id="ProtNLM"/>
    </source>
</evidence>
<protein>
    <recommendedName>
        <fullName evidence="4">CCHC-type domain-containing protein</fullName>
    </recommendedName>
</protein>
<dbReference type="GO" id="GO:0008270">
    <property type="term" value="F:zinc ion binding"/>
    <property type="evidence" value="ECO:0007669"/>
    <property type="project" value="InterPro"/>
</dbReference>
<evidence type="ECO:0000259" key="2">
    <source>
        <dbReference type="PROSITE" id="PS51522"/>
    </source>
</evidence>
<dbReference type="GO" id="GO:0003676">
    <property type="term" value="F:nucleic acid binding"/>
    <property type="evidence" value="ECO:0007669"/>
    <property type="project" value="InterPro"/>
</dbReference>
<organism evidence="3">
    <name type="scientific">viral metagenome</name>
    <dbReference type="NCBI Taxonomy" id="1070528"/>
    <lineage>
        <taxon>unclassified sequences</taxon>
        <taxon>metagenomes</taxon>
        <taxon>organismal metagenomes</taxon>
    </lineage>
</organism>
<reference evidence="3" key="1">
    <citation type="journal article" date="2020" name="Nature">
        <title>Giant virus diversity and host interactions through global metagenomics.</title>
        <authorList>
            <person name="Schulz F."/>
            <person name="Roux S."/>
            <person name="Paez-Espino D."/>
            <person name="Jungbluth S."/>
            <person name="Walsh D.A."/>
            <person name="Denef V.J."/>
            <person name="McMahon K.D."/>
            <person name="Konstantinidis K.T."/>
            <person name="Eloe-Fadrosh E.A."/>
            <person name="Kyrpides N.C."/>
            <person name="Woyke T."/>
        </authorList>
    </citation>
    <scope>NUCLEOTIDE SEQUENCE</scope>
    <source>
        <strain evidence="3">GVMAG-M-3300023184-167</strain>
    </source>
</reference>
<sequence length="178" mass="20171">MTTKMKHCSICANAGLPVEVYGTHFVRETRDISSRVTCPLLKNNICSKCGKKGHFAGSCKVVFREKKEVKQVAVSKVAVANTFDFGSESEDESLPVESEKDRSSVLTLAYWQKENVGLLFEEKDKRNTAKYYWDANYELFCANGYIIFEKEVLRDGEPHTINVIKPVKSSWADDEDDI</sequence>